<evidence type="ECO:0000256" key="1">
    <source>
        <dbReference type="SAM" id="SignalP"/>
    </source>
</evidence>
<sequence length="195" mass="20601">MTLRLLPAWTAAAVGAAVVLAGCTPLASDAEPSADASSLADPSLSAVAVAPAGTPDPCEMITLKKLNGIVDVKMADGEFNSSLSYEGRNICEWRPKNEERSEPRVQVEINWEYPDPEAHQAIAEGVFGRTVKPGGKIKHAENAYALPGRRTIGMGVGDYFVKVSFIQPNRKGAPDITLKLARAVSSTLAEEIGAA</sequence>
<accession>A0ABT8GA00</accession>
<keyword evidence="1" id="KW-0732">Signal</keyword>
<proteinExistence type="predicted"/>
<organism evidence="2 3">
    <name type="scientific">Demequina litoralis</name>
    <dbReference type="NCBI Taxonomy" id="3051660"/>
    <lineage>
        <taxon>Bacteria</taxon>
        <taxon>Bacillati</taxon>
        <taxon>Actinomycetota</taxon>
        <taxon>Actinomycetes</taxon>
        <taxon>Micrococcales</taxon>
        <taxon>Demequinaceae</taxon>
        <taxon>Demequina</taxon>
    </lineage>
</organism>
<dbReference type="RefSeq" id="WP_301133424.1">
    <property type="nucleotide sequence ID" value="NZ_JAUHPW010000005.1"/>
</dbReference>
<protein>
    <recommendedName>
        <fullName evidence="4">DUF3558 domain-containing protein</fullName>
    </recommendedName>
</protein>
<name>A0ABT8GA00_9MICO</name>
<dbReference type="Proteomes" id="UP001172728">
    <property type="component" value="Unassembled WGS sequence"/>
</dbReference>
<dbReference type="EMBL" id="JAUHPW010000005">
    <property type="protein sequence ID" value="MDN4475887.1"/>
    <property type="molecule type" value="Genomic_DNA"/>
</dbReference>
<evidence type="ECO:0000313" key="2">
    <source>
        <dbReference type="EMBL" id="MDN4475887.1"/>
    </source>
</evidence>
<comment type="caution">
    <text evidence="2">The sequence shown here is derived from an EMBL/GenBank/DDBJ whole genome shotgun (WGS) entry which is preliminary data.</text>
</comment>
<gene>
    <name evidence="2" type="ORF">QQX09_08460</name>
</gene>
<feature type="chain" id="PRO_5046194378" description="DUF3558 domain-containing protein" evidence="1">
    <location>
        <begin position="22"/>
        <end position="195"/>
    </location>
</feature>
<reference evidence="2" key="1">
    <citation type="submission" date="2023-06" db="EMBL/GenBank/DDBJ databases">
        <title>Sysu t00192.</title>
        <authorList>
            <person name="Gao L."/>
            <person name="Fang B.-Z."/>
            <person name="Li W.-J."/>
        </authorList>
    </citation>
    <scope>NUCLEOTIDE SEQUENCE</scope>
    <source>
        <strain evidence="2">SYSU T00192</strain>
    </source>
</reference>
<keyword evidence="3" id="KW-1185">Reference proteome</keyword>
<evidence type="ECO:0000313" key="3">
    <source>
        <dbReference type="Proteomes" id="UP001172728"/>
    </source>
</evidence>
<evidence type="ECO:0008006" key="4">
    <source>
        <dbReference type="Google" id="ProtNLM"/>
    </source>
</evidence>
<dbReference type="PROSITE" id="PS51257">
    <property type="entry name" value="PROKAR_LIPOPROTEIN"/>
    <property type="match status" value="1"/>
</dbReference>
<feature type="signal peptide" evidence="1">
    <location>
        <begin position="1"/>
        <end position="21"/>
    </location>
</feature>